<dbReference type="InterPro" id="IPR039424">
    <property type="entry name" value="SBP_5"/>
</dbReference>
<accession>A0ABS8W543</accession>
<dbReference type="EMBL" id="JAIMJA010000001">
    <property type="protein sequence ID" value="MCE2593507.1"/>
    <property type="molecule type" value="Genomic_DNA"/>
</dbReference>
<dbReference type="PANTHER" id="PTHR30290">
    <property type="entry name" value="PERIPLASMIC BINDING COMPONENT OF ABC TRANSPORTER"/>
    <property type="match status" value="1"/>
</dbReference>
<dbReference type="RefSeq" id="WP_233051110.1">
    <property type="nucleotide sequence ID" value="NZ_JAIMJA010000001.1"/>
</dbReference>
<keyword evidence="5" id="KW-1185">Reference proteome</keyword>
<dbReference type="PIRSF" id="PIRSF002741">
    <property type="entry name" value="MppA"/>
    <property type="match status" value="1"/>
</dbReference>
<dbReference type="Proteomes" id="UP001201273">
    <property type="component" value="Unassembled WGS sequence"/>
</dbReference>
<feature type="chain" id="PRO_5045526297" evidence="2">
    <location>
        <begin position="25"/>
        <end position="602"/>
    </location>
</feature>
<feature type="domain" description="Solute-binding protein family 5" evidence="3">
    <location>
        <begin position="95"/>
        <end position="468"/>
    </location>
</feature>
<dbReference type="SUPFAM" id="SSF53850">
    <property type="entry name" value="Periplasmic binding protein-like II"/>
    <property type="match status" value="1"/>
</dbReference>
<evidence type="ECO:0000259" key="3">
    <source>
        <dbReference type="Pfam" id="PF00496"/>
    </source>
</evidence>
<dbReference type="InterPro" id="IPR030678">
    <property type="entry name" value="Peptide/Ni-bd"/>
</dbReference>
<name>A0ABS8W543_9GAMM</name>
<dbReference type="PANTHER" id="PTHR30290:SF64">
    <property type="entry name" value="ABC TRANSPORTER PERIPLASMIC BINDING PROTEIN"/>
    <property type="match status" value="1"/>
</dbReference>
<evidence type="ECO:0000256" key="1">
    <source>
        <dbReference type="ARBA" id="ARBA00022729"/>
    </source>
</evidence>
<evidence type="ECO:0000256" key="2">
    <source>
        <dbReference type="SAM" id="SignalP"/>
    </source>
</evidence>
<evidence type="ECO:0000313" key="4">
    <source>
        <dbReference type="EMBL" id="MCE2593507.1"/>
    </source>
</evidence>
<protein>
    <submittedName>
        <fullName evidence="4">Extracellular solute-binding protein</fullName>
    </submittedName>
</protein>
<keyword evidence="1 2" id="KW-0732">Signal</keyword>
<dbReference type="InterPro" id="IPR000914">
    <property type="entry name" value="SBP_5_dom"/>
</dbReference>
<sequence length="602" mass="69622">MKLSLRLHHAVFAIASLFTAAAYSAELPGNLVWENNNDQPVFASDQAKKGGTLRLFADSYPPTFRVVGPNSNGEFREYILANQMGLTMLHPNTKEYIPQIATDWAVKDDFKTVYFKLNPNARWSDGEKVTADDFVYAREFHLNPNIKAPWYHEYYTNQLVNVTKYDDYTISVTLGEAKEKRELIGSTSITPVPEHFYKGRIGENWVKEANWEVAPNTGPYILSKFKKGKTVTLTRNKEWWAKDLKFQKNRFNVDKIRIKVIRDKAIAYKLFLKGKLDTFEMPEPIYWHEKTKKREFANGYIKRTLAYNDKPRIPWGIYLNTQSPILSDINVRLGLQHAINMQKGIDKALRGDVQRLPQFTSGNGEYQADIKPREFDLKKAAEYFAKAGWAERNDVGTRVKNGQTLSVELMYSGDERNDLMVILREEAKKAGVDLVLNKVDFTTRIRTVGENKHQAYWGGWGVGVLAPAYWQFFHSIHVGQNNTNNTTNTADPELDKLIEAYRTEFDVDTRIKQAKQIQHILHEQAMFIPGYQESTSRAAHWRWVHLPEVPITRSSREMFRLSGATTFGLFWIDEEEKKAVLRAKKKRKTFEPELKIDETFKI</sequence>
<dbReference type="Gene3D" id="3.10.105.10">
    <property type="entry name" value="Dipeptide-binding Protein, Domain 3"/>
    <property type="match status" value="1"/>
</dbReference>
<comment type="caution">
    <text evidence="4">The sequence shown here is derived from an EMBL/GenBank/DDBJ whole genome shotgun (WGS) entry which is preliminary data.</text>
</comment>
<evidence type="ECO:0000313" key="5">
    <source>
        <dbReference type="Proteomes" id="UP001201273"/>
    </source>
</evidence>
<gene>
    <name evidence="4" type="ORF">K6Y31_01585</name>
</gene>
<reference evidence="4 5" key="1">
    <citation type="journal article" date="2022" name="Environ. Microbiol. Rep.">
        <title>Eco-phylogenetic analyses reveal divergent evolution of vitamin B12 metabolism in the marine bacterial family 'Psychromonadaceae'.</title>
        <authorList>
            <person name="Jin X."/>
            <person name="Yang Y."/>
            <person name="Cao H."/>
            <person name="Gao B."/>
            <person name="Zhao Z."/>
        </authorList>
    </citation>
    <scope>NUCLEOTIDE SEQUENCE [LARGE SCALE GENOMIC DNA]</scope>
    <source>
        <strain evidence="4 5">MKS20</strain>
    </source>
</reference>
<organism evidence="4 5">
    <name type="scientific">Motilimonas cestriensis</name>
    <dbReference type="NCBI Taxonomy" id="2742685"/>
    <lineage>
        <taxon>Bacteria</taxon>
        <taxon>Pseudomonadati</taxon>
        <taxon>Pseudomonadota</taxon>
        <taxon>Gammaproteobacteria</taxon>
        <taxon>Alteromonadales</taxon>
        <taxon>Alteromonadales genera incertae sedis</taxon>
        <taxon>Motilimonas</taxon>
    </lineage>
</organism>
<dbReference type="Pfam" id="PF00496">
    <property type="entry name" value="SBP_bac_5"/>
    <property type="match status" value="1"/>
</dbReference>
<dbReference type="CDD" id="cd08497">
    <property type="entry name" value="MbnE-like"/>
    <property type="match status" value="1"/>
</dbReference>
<dbReference type="Gene3D" id="3.40.190.10">
    <property type="entry name" value="Periplasmic binding protein-like II"/>
    <property type="match status" value="1"/>
</dbReference>
<feature type="signal peptide" evidence="2">
    <location>
        <begin position="1"/>
        <end position="24"/>
    </location>
</feature>
<proteinExistence type="predicted"/>